<evidence type="ECO:0000256" key="2">
    <source>
        <dbReference type="ARBA" id="ARBA00004496"/>
    </source>
</evidence>
<dbReference type="InterPro" id="IPR007828">
    <property type="entry name" value="Inositol_oxygenase"/>
</dbReference>
<dbReference type="Gene3D" id="1.10.3210.10">
    <property type="entry name" value="Hypothetical protein af1432"/>
    <property type="match status" value="1"/>
</dbReference>
<dbReference type="GO" id="GO:0005737">
    <property type="term" value="C:cytoplasm"/>
    <property type="evidence" value="ECO:0007669"/>
    <property type="project" value="UniProtKB-SubCell"/>
</dbReference>
<dbReference type="GO" id="GO:0019310">
    <property type="term" value="P:inositol catabolic process"/>
    <property type="evidence" value="ECO:0007669"/>
    <property type="project" value="InterPro"/>
</dbReference>
<keyword evidence="3" id="KW-0963">Cytoplasm</keyword>
<dbReference type="PANTHER" id="PTHR12588">
    <property type="entry name" value="MYOINOSITOL OXYGENASE"/>
    <property type="match status" value="1"/>
</dbReference>
<sequence>METPIKEKEQFRNYDQGDITAAVKEHYRKMRSRQTYDYVQRMKAKYLTFERPMDLWEMMERLNVLVDVSDPDLNLPNIIHLLQSAEGMRADNRPDWMQLVGLIHDLGKAMYLFGSDEDGTSQAEQWGLVGDVFVVGCKLPDSCVYPEFNALNPDMQDPRYNTELGVYEAGCGLDNVHLAWGHDEYLFQVLRNHQENSIPEAGMAMIRYHSFYPWHSGGSYRALLSEKDAQYLEWIRDFNQYDLYTKSPVIPVYEELKEYYKPIAEKYLGKGPIFW</sequence>
<comment type="caution">
    <text evidence="7">The sequence shown here is derived from an EMBL/GenBank/DDBJ whole genome shotgun (WGS) entry which is preliminary data.</text>
</comment>
<evidence type="ECO:0000256" key="5">
    <source>
        <dbReference type="ARBA" id="ARBA00023002"/>
    </source>
</evidence>
<dbReference type="EMBL" id="SEWY01000002">
    <property type="protein sequence ID" value="TBH74344.1"/>
    <property type="molecule type" value="Genomic_DNA"/>
</dbReference>
<reference evidence="7 8" key="1">
    <citation type="submission" date="2019-02" db="EMBL/GenBank/DDBJ databases">
        <title>Genome of a new Bacteroidetes strain.</title>
        <authorList>
            <person name="Pitt A."/>
        </authorList>
    </citation>
    <scope>NUCLEOTIDE SEQUENCE [LARGE SCALE GENOMIC DNA]</scope>
    <source>
        <strain evidence="7 8">103A-SOEBACH</strain>
    </source>
</reference>
<accession>A0A4Q9BEB3</accession>
<dbReference type="GO" id="GO:0005506">
    <property type="term" value="F:iron ion binding"/>
    <property type="evidence" value="ECO:0007669"/>
    <property type="project" value="InterPro"/>
</dbReference>
<keyword evidence="4" id="KW-0479">Metal-binding</keyword>
<comment type="subcellular location">
    <subcellularLocation>
        <location evidence="2">Cytoplasm</location>
    </subcellularLocation>
</comment>
<evidence type="ECO:0000313" key="8">
    <source>
        <dbReference type="Proteomes" id="UP000293583"/>
    </source>
</evidence>
<evidence type="ECO:0000313" key="7">
    <source>
        <dbReference type="EMBL" id="TBH74344.1"/>
    </source>
</evidence>
<name>A0A4Q9BEB3_9BACT</name>
<protein>
    <submittedName>
        <fullName evidence="7">Myo-inositol oxygenase</fullName>
    </submittedName>
</protein>
<gene>
    <name evidence="7" type="ORF">EWU20_04180</name>
</gene>
<organism evidence="7 8">
    <name type="scientific">Aquirufa antheringensis</name>
    <dbReference type="NCBI Taxonomy" id="2516559"/>
    <lineage>
        <taxon>Bacteria</taxon>
        <taxon>Pseudomonadati</taxon>
        <taxon>Bacteroidota</taxon>
        <taxon>Cytophagia</taxon>
        <taxon>Cytophagales</taxon>
        <taxon>Flectobacillaceae</taxon>
        <taxon>Aquirufa</taxon>
    </lineage>
</organism>
<keyword evidence="8" id="KW-1185">Reference proteome</keyword>
<proteinExistence type="predicted"/>
<keyword evidence="5" id="KW-0560">Oxidoreductase</keyword>
<dbReference type="PANTHER" id="PTHR12588:SF0">
    <property type="entry name" value="INOSITOL OXYGENASE"/>
    <property type="match status" value="1"/>
</dbReference>
<dbReference type="AlphaFoldDB" id="A0A4Q9BEB3"/>
<dbReference type="Proteomes" id="UP000293583">
    <property type="component" value="Unassembled WGS sequence"/>
</dbReference>
<dbReference type="GO" id="GO:0050113">
    <property type="term" value="F:inositol oxygenase activity"/>
    <property type="evidence" value="ECO:0007669"/>
    <property type="project" value="InterPro"/>
</dbReference>
<comment type="cofactor">
    <cofactor evidence="1">
        <name>Fe cation</name>
        <dbReference type="ChEBI" id="CHEBI:24875"/>
    </cofactor>
</comment>
<evidence type="ECO:0000256" key="1">
    <source>
        <dbReference type="ARBA" id="ARBA00001962"/>
    </source>
</evidence>
<dbReference type="Pfam" id="PF05153">
    <property type="entry name" value="MIOX"/>
    <property type="match status" value="1"/>
</dbReference>
<evidence type="ECO:0000256" key="3">
    <source>
        <dbReference type="ARBA" id="ARBA00022490"/>
    </source>
</evidence>
<dbReference type="RefSeq" id="WP_130922828.1">
    <property type="nucleotide sequence ID" value="NZ_JAANOM010000001.1"/>
</dbReference>
<dbReference type="OrthoDB" id="1410477at2"/>
<evidence type="ECO:0000256" key="4">
    <source>
        <dbReference type="ARBA" id="ARBA00022723"/>
    </source>
</evidence>
<evidence type="ECO:0000256" key="6">
    <source>
        <dbReference type="ARBA" id="ARBA00023004"/>
    </source>
</evidence>
<keyword evidence="6" id="KW-0408">Iron</keyword>
<dbReference type="SUPFAM" id="SSF109604">
    <property type="entry name" value="HD-domain/PDEase-like"/>
    <property type="match status" value="1"/>
</dbReference>